<gene>
    <name evidence="2" type="ORF">GCM10022239_03120</name>
</gene>
<keyword evidence="1" id="KW-0812">Transmembrane</keyword>
<evidence type="ECO:0000313" key="2">
    <source>
        <dbReference type="EMBL" id="GAA3729866.1"/>
    </source>
</evidence>
<feature type="transmembrane region" description="Helical" evidence="1">
    <location>
        <begin position="12"/>
        <end position="31"/>
    </location>
</feature>
<proteinExistence type="predicted"/>
<evidence type="ECO:0000256" key="1">
    <source>
        <dbReference type="SAM" id="Phobius"/>
    </source>
</evidence>
<protein>
    <recommendedName>
        <fullName evidence="4">PH domain-containing protein</fullName>
    </recommendedName>
</protein>
<reference evidence="3" key="1">
    <citation type="journal article" date="2019" name="Int. J. Syst. Evol. Microbiol.">
        <title>The Global Catalogue of Microorganisms (GCM) 10K type strain sequencing project: providing services to taxonomists for standard genome sequencing and annotation.</title>
        <authorList>
            <consortium name="The Broad Institute Genomics Platform"/>
            <consortium name="The Broad Institute Genome Sequencing Center for Infectious Disease"/>
            <person name="Wu L."/>
            <person name="Ma J."/>
        </authorList>
    </citation>
    <scope>NUCLEOTIDE SEQUENCE [LARGE SCALE GENOMIC DNA]</scope>
    <source>
        <strain evidence="3">JCM 16949</strain>
    </source>
</reference>
<feature type="transmembrane region" description="Helical" evidence="1">
    <location>
        <begin position="37"/>
        <end position="64"/>
    </location>
</feature>
<name>A0ABP7F2H0_9MICO</name>
<accession>A0ABP7F2H0</accession>
<keyword evidence="1" id="KW-0472">Membrane</keyword>
<comment type="caution">
    <text evidence="2">The sequence shown here is derived from an EMBL/GenBank/DDBJ whole genome shotgun (WGS) entry which is preliminary data.</text>
</comment>
<keyword evidence="1" id="KW-1133">Transmembrane helix</keyword>
<keyword evidence="3" id="KW-1185">Reference proteome</keyword>
<dbReference type="Proteomes" id="UP001501004">
    <property type="component" value="Unassembled WGS sequence"/>
</dbReference>
<sequence length="149" mass="16335">MQRLKGSGTLARWLATAAFVIVTVSFLAFLSDGGGQGLLAACIFQFVATVTMLRSMYIGVYVGSDRVRFVSWMRRFTLEWSGIRRSDAIPYSGFLSKSSDTNFASMIRVTLADGRMIELQSTVGGPRAVRRQAASLNRLIQVRSCSHGA</sequence>
<dbReference type="EMBL" id="BAABAE010000001">
    <property type="protein sequence ID" value="GAA3729866.1"/>
    <property type="molecule type" value="Genomic_DNA"/>
</dbReference>
<evidence type="ECO:0008006" key="4">
    <source>
        <dbReference type="Google" id="ProtNLM"/>
    </source>
</evidence>
<organism evidence="2 3">
    <name type="scientific">Leifsonella bigeumensis</name>
    <dbReference type="NCBI Taxonomy" id="433643"/>
    <lineage>
        <taxon>Bacteria</taxon>
        <taxon>Bacillati</taxon>
        <taxon>Actinomycetota</taxon>
        <taxon>Actinomycetes</taxon>
        <taxon>Micrococcales</taxon>
        <taxon>Microbacteriaceae</taxon>
        <taxon>Leifsonella</taxon>
    </lineage>
</organism>
<evidence type="ECO:0000313" key="3">
    <source>
        <dbReference type="Proteomes" id="UP001501004"/>
    </source>
</evidence>